<proteinExistence type="predicted"/>
<dbReference type="InterPro" id="IPR055296">
    <property type="entry name" value="SRL2-like"/>
</dbReference>
<gene>
    <name evidence="1" type="ORF">OLEA9_A065121</name>
</gene>
<dbReference type="Gramene" id="OE9A065121T1">
    <property type="protein sequence ID" value="OE9A065121C1"/>
    <property type="gene ID" value="OE9A065121"/>
</dbReference>
<dbReference type="OrthoDB" id="19232at2759"/>
<accession>A0A8S0ST52</accession>
<dbReference type="EMBL" id="CACTIH010005504">
    <property type="protein sequence ID" value="CAA2995600.1"/>
    <property type="molecule type" value="Genomic_DNA"/>
</dbReference>
<reference evidence="1 2" key="1">
    <citation type="submission" date="2019-12" db="EMBL/GenBank/DDBJ databases">
        <authorList>
            <person name="Alioto T."/>
            <person name="Alioto T."/>
            <person name="Gomez Garrido J."/>
        </authorList>
    </citation>
    <scope>NUCLEOTIDE SEQUENCE [LARGE SCALE GENOMIC DNA]</scope>
</reference>
<evidence type="ECO:0000313" key="2">
    <source>
        <dbReference type="Proteomes" id="UP000594638"/>
    </source>
</evidence>
<keyword evidence="2" id="KW-1185">Reference proteome</keyword>
<comment type="caution">
    <text evidence="1">The sequence shown here is derived from an EMBL/GenBank/DDBJ whole genome shotgun (WGS) entry which is preliminary data.</text>
</comment>
<name>A0A8S0ST52_OLEEU</name>
<dbReference type="AlphaFoldDB" id="A0A8S0ST52"/>
<evidence type="ECO:0000313" key="1">
    <source>
        <dbReference type="EMBL" id="CAA2995600.1"/>
    </source>
</evidence>
<protein>
    <submittedName>
        <fullName evidence="1">Uncharacterized protein</fullName>
    </submittedName>
</protein>
<dbReference type="PANTHER" id="PTHR46087">
    <property type="entry name" value="PUTATIVE, EXPRESSED-RELATED"/>
    <property type="match status" value="1"/>
</dbReference>
<dbReference type="Proteomes" id="UP000594638">
    <property type="component" value="Unassembled WGS sequence"/>
</dbReference>
<dbReference type="PANTHER" id="PTHR46087:SF1">
    <property type="entry name" value="ARM REPEAT SUPERFAMILY PROTEIN"/>
    <property type="match status" value="1"/>
</dbReference>
<sequence length="138" mass="15863">MSSKPIPYDQMKNECEALVTGKQQKMLALRSFKLQQAAGENERKNMVLELVEDIKLKNLMPIQIQNQLSCSQECVPQSFRLSPSSPYYKFLDARNVVYQGKSEWQWRNGVNRNHNGHAEKMHLAGVLCNYSKRAKTSS</sequence>
<organism evidence="1 2">
    <name type="scientific">Olea europaea subsp. europaea</name>
    <dbReference type="NCBI Taxonomy" id="158383"/>
    <lineage>
        <taxon>Eukaryota</taxon>
        <taxon>Viridiplantae</taxon>
        <taxon>Streptophyta</taxon>
        <taxon>Embryophyta</taxon>
        <taxon>Tracheophyta</taxon>
        <taxon>Spermatophyta</taxon>
        <taxon>Magnoliopsida</taxon>
        <taxon>eudicotyledons</taxon>
        <taxon>Gunneridae</taxon>
        <taxon>Pentapetalae</taxon>
        <taxon>asterids</taxon>
        <taxon>lamiids</taxon>
        <taxon>Lamiales</taxon>
        <taxon>Oleaceae</taxon>
        <taxon>Oleeae</taxon>
        <taxon>Olea</taxon>
    </lineage>
</organism>